<proteinExistence type="predicted"/>
<evidence type="ECO:0000256" key="1">
    <source>
        <dbReference type="ARBA" id="ARBA00023015"/>
    </source>
</evidence>
<dbReference type="InterPro" id="IPR036271">
    <property type="entry name" value="Tet_transcr_reg_TetR-rel_C_sf"/>
</dbReference>
<dbReference type="InterPro" id="IPR054156">
    <property type="entry name" value="YxaF_TetR_C"/>
</dbReference>
<dbReference type="Pfam" id="PF00440">
    <property type="entry name" value="TetR_N"/>
    <property type="match status" value="1"/>
</dbReference>
<dbReference type="Gene3D" id="1.10.357.10">
    <property type="entry name" value="Tetracycline Repressor, domain 2"/>
    <property type="match status" value="1"/>
</dbReference>
<dbReference type="KEGG" id="ccro:CMC5_025490"/>
<evidence type="ECO:0000256" key="2">
    <source>
        <dbReference type="ARBA" id="ARBA00023125"/>
    </source>
</evidence>
<dbReference type="SUPFAM" id="SSF48498">
    <property type="entry name" value="Tetracyclin repressor-like, C-terminal domain"/>
    <property type="match status" value="1"/>
</dbReference>
<dbReference type="InterPro" id="IPR009057">
    <property type="entry name" value="Homeodomain-like_sf"/>
</dbReference>
<dbReference type="STRING" id="52.CMC5_025490"/>
<feature type="DNA-binding region" description="H-T-H motif" evidence="4">
    <location>
        <begin position="26"/>
        <end position="45"/>
    </location>
</feature>
<sequence>MSSKVRDRMVHGAADMMRRRGVNAMSVRDLAVHTGAPLGSTYHYFPGGKQQLAEEAVRFSGRSIHRLLERALEAGPVEGARAFLTLWREVVVSNDFRAGCPVLAVTIEEPPPGEASSPALIAADEVFRDWESLLVASLTQHGVDPARASTLATLIVAATEGTVAMCRARQSIEPLDAVTRELLALLEAAVG</sequence>
<evidence type="ECO:0000313" key="6">
    <source>
        <dbReference type="EMBL" id="AKT38403.1"/>
    </source>
</evidence>
<evidence type="ECO:0000256" key="3">
    <source>
        <dbReference type="ARBA" id="ARBA00023163"/>
    </source>
</evidence>
<dbReference type="InterPro" id="IPR001647">
    <property type="entry name" value="HTH_TetR"/>
</dbReference>
<dbReference type="AlphaFoldDB" id="A0A0K1ECV0"/>
<keyword evidence="1" id="KW-0805">Transcription regulation</keyword>
<protein>
    <submittedName>
        <fullName evidence="6">TetR family transcriptional regulator</fullName>
    </submittedName>
</protein>
<gene>
    <name evidence="6" type="primary">tetR</name>
    <name evidence="6" type="ORF">CMC5_025490</name>
</gene>
<dbReference type="OrthoDB" id="9809772at2"/>
<dbReference type="PANTHER" id="PTHR47506">
    <property type="entry name" value="TRANSCRIPTIONAL REGULATORY PROTEIN"/>
    <property type="match status" value="1"/>
</dbReference>
<dbReference type="RefSeq" id="WP_050430629.1">
    <property type="nucleotide sequence ID" value="NZ_CP012159.1"/>
</dbReference>
<dbReference type="SUPFAM" id="SSF46689">
    <property type="entry name" value="Homeodomain-like"/>
    <property type="match status" value="1"/>
</dbReference>
<organism evidence="6 7">
    <name type="scientific">Chondromyces crocatus</name>
    <dbReference type="NCBI Taxonomy" id="52"/>
    <lineage>
        <taxon>Bacteria</taxon>
        <taxon>Pseudomonadati</taxon>
        <taxon>Myxococcota</taxon>
        <taxon>Polyangia</taxon>
        <taxon>Polyangiales</taxon>
        <taxon>Polyangiaceae</taxon>
        <taxon>Chondromyces</taxon>
    </lineage>
</organism>
<dbReference type="GO" id="GO:0003677">
    <property type="term" value="F:DNA binding"/>
    <property type="evidence" value="ECO:0007669"/>
    <property type="project" value="UniProtKB-UniRule"/>
</dbReference>
<evidence type="ECO:0000259" key="5">
    <source>
        <dbReference type="PROSITE" id="PS50977"/>
    </source>
</evidence>
<dbReference type="EMBL" id="CP012159">
    <property type="protein sequence ID" value="AKT38403.1"/>
    <property type="molecule type" value="Genomic_DNA"/>
</dbReference>
<name>A0A0K1ECV0_CHOCO</name>
<evidence type="ECO:0000313" key="7">
    <source>
        <dbReference type="Proteomes" id="UP000067626"/>
    </source>
</evidence>
<evidence type="ECO:0000256" key="4">
    <source>
        <dbReference type="PROSITE-ProRule" id="PRU00335"/>
    </source>
</evidence>
<dbReference type="PATRIC" id="fig|52.7.peg.2772"/>
<reference evidence="6 7" key="1">
    <citation type="submission" date="2015-07" db="EMBL/GenBank/DDBJ databases">
        <title>Genome analysis of myxobacterium Chondromyces crocatus Cm c5 reveals a high potential for natural compound synthesis and the genetic basis for the loss of fruiting body formation.</title>
        <authorList>
            <person name="Zaburannyi N."/>
            <person name="Bunk B."/>
            <person name="Maier J."/>
            <person name="Overmann J."/>
            <person name="Mueller R."/>
        </authorList>
    </citation>
    <scope>NUCLEOTIDE SEQUENCE [LARGE SCALE GENOMIC DNA]</scope>
    <source>
        <strain evidence="6 7">Cm c5</strain>
    </source>
</reference>
<keyword evidence="7" id="KW-1185">Reference proteome</keyword>
<feature type="domain" description="HTH tetR-type" evidence="5">
    <location>
        <begin position="3"/>
        <end position="63"/>
    </location>
</feature>
<dbReference type="PROSITE" id="PS50977">
    <property type="entry name" value="HTH_TETR_2"/>
    <property type="match status" value="1"/>
</dbReference>
<accession>A0A0K1ECV0</accession>
<dbReference type="Pfam" id="PF21993">
    <property type="entry name" value="TetR_C_13_2"/>
    <property type="match status" value="1"/>
</dbReference>
<dbReference type="PANTHER" id="PTHR47506:SF3">
    <property type="entry name" value="HTH-TYPE TRANSCRIPTIONAL REGULATOR LMRA"/>
    <property type="match status" value="1"/>
</dbReference>
<dbReference type="Proteomes" id="UP000067626">
    <property type="component" value="Chromosome"/>
</dbReference>
<keyword evidence="2 4" id="KW-0238">DNA-binding</keyword>
<keyword evidence="3" id="KW-0804">Transcription</keyword>